<feature type="signal peptide" evidence="3">
    <location>
        <begin position="1"/>
        <end position="21"/>
    </location>
</feature>
<dbReference type="InterPro" id="IPR001615">
    <property type="entry name" value="Endotoxin_CytB"/>
</dbReference>
<keyword evidence="5" id="KW-1185">Reference proteome</keyword>
<dbReference type="RefSeq" id="WP_212691591.1">
    <property type="nucleotide sequence ID" value="NZ_CP058561.1"/>
</dbReference>
<sequence>MKRFIFIFISTLILSNITSFAKSNTNDNSNLKFNEYIFVSDGLIESAKTLSSDLQMLVNNDNLQFQTKKMLNFIKEQENLGLMGTLKHSIDEENIKTSDLIEKITLLTIENLKLESNDTNVEKYKAIISNIFLNLIVQNDCGWLVIDSNYSEFNPITTYTYNVLFTVEKNGIIFSLPLNFKITINGSTDDVLTISNDDKFDYKLEINGLKILKIK</sequence>
<dbReference type="EMBL" id="CP058561">
    <property type="protein sequence ID" value="QUH31627.1"/>
    <property type="molecule type" value="Genomic_DNA"/>
</dbReference>
<dbReference type="GO" id="GO:0005576">
    <property type="term" value="C:extracellular region"/>
    <property type="evidence" value="ECO:0007669"/>
    <property type="project" value="InterPro"/>
</dbReference>
<keyword evidence="3" id="KW-0732">Signal</keyword>
<evidence type="ECO:0000313" key="4">
    <source>
        <dbReference type="EMBL" id="QUH31627.1"/>
    </source>
</evidence>
<evidence type="ECO:0000256" key="2">
    <source>
        <dbReference type="ARBA" id="ARBA00022969"/>
    </source>
</evidence>
<dbReference type="InterPro" id="IPR035918">
    <property type="entry name" value="CytB_endotoxin-like_sf"/>
</dbReference>
<evidence type="ECO:0000256" key="3">
    <source>
        <dbReference type="SAM" id="SignalP"/>
    </source>
</evidence>
<evidence type="ECO:0000313" key="5">
    <source>
        <dbReference type="Proteomes" id="UP000677305"/>
    </source>
</evidence>
<protein>
    <submittedName>
        <fullName evidence="4">Uncharacterized protein</fullName>
    </submittedName>
</protein>
<organism evidence="4 5">
    <name type="scientific">Vallitalea guaymasensis</name>
    <dbReference type="NCBI Taxonomy" id="1185412"/>
    <lineage>
        <taxon>Bacteria</taxon>
        <taxon>Bacillati</taxon>
        <taxon>Bacillota</taxon>
        <taxon>Clostridia</taxon>
        <taxon>Lachnospirales</taxon>
        <taxon>Vallitaleaceae</taxon>
        <taxon>Vallitalea</taxon>
    </lineage>
</organism>
<dbReference type="Gene3D" id="3.40.198.10">
    <property type="entry name" value="Delta-endotoxin CytB-like"/>
    <property type="match status" value="1"/>
</dbReference>
<dbReference type="GO" id="GO:0030435">
    <property type="term" value="P:sporulation resulting in formation of a cellular spore"/>
    <property type="evidence" value="ECO:0007669"/>
    <property type="project" value="UniProtKB-KW"/>
</dbReference>
<keyword evidence="2" id="KW-0749">Sporulation</keyword>
<comment type="similarity">
    <text evidence="1">Belongs to the cyt1/cyt2 endotoxin family.</text>
</comment>
<dbReference type="KEGG" id="vgu:HYG85_22930"/>
<gene>
    <name evidence="4" type="ORF">HYG85_22930</name>
</gene>
<dbReference type="AlphaFoldDB" id="A0A8J8SE92"/>
<dbReference type="Proteomes" id="UP000677305">
    <property type="component" value="Chromosome"/>
</dbReference>
<name>A0A8J8SE92_9FIRM</name>
<evidence type="ECO:0000256" key="1">
    <source>
        <dbReference type="ARBA" id="ARBA00009676"/>
    </source>
</evidence>
<feature type="chain" id="PRO_5035227166" evidence="3">
    <location>
        <begin position="22"/>
        <end position="215"/>
    </location>
</feature>
<accession>A0A8J8SE92</accession>
<dbReference type="Pfam" id="PF01338">
    <property type="entry name" value="Bac_thur_toxin"/>
    <property type="match status" value="1"/>
</dbReference>
<proteinExistence type="inferred from homology"/>
<reference evidence="4 5" key="1">
    <citation type="submission" date="2020-07" db="EMBL/GenBank/DDBJ databases">
        <title>Vallitalea guaymasensis genome.</title>
        <authorList>
            <person name="Postec A."/>
        </authorList>
    </citation>
    <scope>NUCLEOTIDE SEQUENCE [LARGE SCALE GENOMIC DNA]</scope>
    <source>
        <strain evidence="4 5">Ra1766G1</strain>
    </source>
</reference>
<dbReference type="SUPFAM" id="SSF55676">
    <property type="entry name" value="CytB endotoxin-like"/>
    <property type="match status" value="1"/>
</dbReference>